<dbReference type="InterPro" id="IPR021109">
    <property type="entry name" value="Peptidase_aspartic_dom_sf"/>
</dbReference>
<dbReference type="InterPro" id="IPR033121">
    <property type="entry name" value="PEPTIDASE_A1"/>
</dbReference>
<evidence type="ECO:0000256" key="5">
    <source>
        <dbReference type="SAM" id="SignalP"/>
    </source>
</evidence>
<dbReference type="HOGENOM" id="CLU_013253_8_0_1"/>
<proteinExistence type="inferred from homology"/>
<gene>
    <name evidence="7" type="ORF">PHLGIDRAFT_69009</name>
</gene>
<dbReference type="CDD" id="cd05471">
    <property type="entry name" value="pepsin_like"/>
    <property type="match status" value="1"/>
</dbReference>
<name>A0A0C3SC89_PHLG1</name>
<keyword evidence="4" id="KW-1133">Transmembrane helix</keyword>
<dbReference type="InterPro" id="IPR001969">
    <property type="entry name" value="Aspartic_peptidase_AS"/>
</dbReference>
<accession>A0A0C3SC89</accession>
<evidence type="ECO:0000259" key="6">
    <source>
        <dbReference type="PROSITE" id="PS51767"/>
    </source>
</evidence>
<comment type="similarity">
    <text evidence="1 3">Belongs to the peptidase A1 family.</text>
</comment>
<sequence length="542" mass="58592">MLRSLPSVFSLLLAYLSVVHAVNLSVSVHSTFASNALKARDTNSTIPVHNTRNAEYIANITLGGRQIPVLLDTGSSDLWVTGSVPTTKDLGKSVSVNYAVGTAAGDINAADLDFAGYHVSDQAYLLVENTASFSLNITSQGFEGLIGLGPNTGSVILDKLDDDSGNSVLNRIFSQNSTSANYMTLLLGRESAANQTFTGQLTISELVPGFESITSMPKLTVETVHKLTDEDQHWQVYTDAHGVIGPDGQAIDVDSIVPDAPDNKLVVVFDSGYTLPQVPRDMSDAIYGRVQGAAYNEDLGVWTLPCNQLLNVTFKFGGQDYPIHPLDLVSSDFNVVDATGSPVCVGTFQPITSAFSLLGEYDIILGMAFMRNTYSLFDYGDWVNEASNDRQDPYIQLLSVTNVAQAHADFVKVRMNGVDTSGSASQHLVPADQGQKSPVSKAEKKKLYEEMVLSRWPEIFVGCFAFVLIVIGIITWRCCVARRRRRERTAQQAAKMGLAPGGAGNGQTYNIVSGQASDMHLHEMSTKEPYGESYSGYKHGGV</sequence>
<keyword evidence="5" id="KW-0732">Signal</keyword>
<evidence type="ECO:0000313" key="7">
    <source>
        <dbReference type="EMBL" id="KIP08625.1"/>
    </source>
</evidence>
<keyword evidence="2 3" id="KW-0064">Aspartyl protease</keyword>
<evidence type="ECO:0000256" key="4">
    <source>
        <dbReference type="SAM" id="Phobius"/>
    </source>
</evidence>
<dbReference type="Pfam" id="PF00026">
    <property type="entry name" value="Asp"/>
    <property type="match status" value="1"/>
</dbReference>
<evidence type="ECO:0000313" key="8">
    <source>
        <dbReference type="Proteomes" id="UP000053257"/>
    </source>
</evidence>
<evidence type="ECO:0000256" key="3">
    <source>
        <dbReference type="RuleBase" id="RU000454"/>
    </source>
</evidence>
<dbReference type="GO" id="GO:0006508">
    <property type="term" value="P:proteolysis"/>
    <property type="evidence" value="ECO:0007669"/>
    <property type="project" value="UniProtKB-KW"/>
</dbReference>
<dbReference type="PROSITE" id="PS51767">
    <property type="entry name" value="PEPTIDASE_A1"/>
    <property type="match status" value="1"/>
</dbReference>
<dbReference type="Gene3D" id="2.40.70.10">
    <property type="entry name" value="Acid Proteases"/>
    <property type="match status" value="2"/>
</dbReference>
<dbReference type="InterPro" id="IPR001461">
    <property type="entry name" value="Aspartic_peptidase_A1"/>
</dbReference>
<dbReference type="GO" id="GO:0004190">
    <property type="term" value="F:aspartic-type endopeptidase activity"/>
    <property type="evidence" value="ECO:0007669"/>
    <property type="project" value="UniProtKB-KW"/>
</dbReference>
<evidence type="ECO:0000256" key="2">
    <source>
        <dbReference type="ARBA" id="ARBA00022750"/>
    </source>
</evidence>
<reference evidence="7 8" key="1">
    <citation type="journal article" date="2014" name="PLoS Genet.">
        <title>Analysis of the Phlebiopsis gigantea genome, transcriptome and secretome provides insight into its pioneer colonization strategies of wood.</title>
        <authorList>
            <person name="Hori C."/>
            <person name="Ishida T."/>
            <person name="Igarashi K."/>
            <person name="Samejima M."/>
            <person name="Suzuki H."/>
            <person name="Master E."/>
            <person name="Ferreira P."/>
            <person name="Ruiz-Duenas F.J."/>
            <person name="Held B."/>
            <person name="Canessa P."/>
            <person name="Larrondo L.F."/>
            <person name="Schmoll M."/>
            <person name="Druzhinina I.S."/>
            <person name="Kubicek C.P."/>
            <person name="Gaskell J.A."/>
            <person name="Kersten P."/>
            <person name="St John F."/>
            <person name="Glasner J."/>
            <person name="Sabat G."/>
            <person name="Splinter BonDurant S."/>
            <person name="Syed K."/>
            <person name="Yadav J."/>
            <person name="Mgbeahuruike A.C."/>
            <person name="Kovalchuk A."/>
            <person name="Asiegbu F.O."/>
            <person name="Lackner G."/>
            <person name="Hoffmeister D."/>
            <person name="Rencoret J."/>
            <person name="Gutierrez A."/>
            <person name="Sun H."/>
            <person name="Lindquist E."/>
            <person name="Barry K."/>
            <person name="Riley R."/>
            <person name="Grigoriev I.V."/>
            <person name="Henrissat B."/>
            <person name="Kues U."/>
            <person name="Berka R.M."/>
            <person name="Martinez A.T."/>
            <person name="Covert S.F."/>
            <person name="Blanchette R.A."/>
            <person name="Cullen D."/>
        </authorList>
    </citation>
    <scope>NUCLEOTIDE SEQUENCE [LARGE SCALE GENOMIC DNA]</scope>
    <source>
        <strain evidence="7 8">11061_1 CR5-6</strain>
    </source>
</reference>
<dbReference type="Proteomes" id="UP000053257">
    <property type="component" value="Unassembled WGS sequence"/>
</dbReference>
<feature type="signal peptide" evidence="5">
    <location>
        <begin position="1"/>
        <end position="21"/>
    </location>
</feature>
<dbReference type="SUPFAM" id="SSF50630">
    <property type="entry name" value="Acid proteases"/>
    <property type="match status" value="1"/>
</dbReference>
<dbReference type="EMBL" id="KN840477">
    <property type="protein sequence ID" value="KIP08625.1"/>
    <property type="molecule type" value="Genomic_DNA"/>
</dbReference>
<dbReference type="AlphaFoldDB" id="A0A0C3SC89"/>
<feature type="domain" description="Peptidase A1" evidence="6">
    <location>
        <begin position="56"/>
        <end position="387"/>
    </location>
</feature>
<dbReference type="PANTHER" id="PTHR47966:SF73">
    <property type="entry name" value="PEPTIDASE A1 DOMAIN-CONTAINING PROTEIN"/>
    <property type="match status" value="1"/>
</dbReference>
<dbReference type="STRING" id="745531.A0A0C3SC89"/>
<keyword evidence="3" id="KW-0645">Protease</keyword>
<dbReference type="PRINTS" id="PR00792">
    <property type="entry name" value="PEPSIN"/>
</dbReference>
<evidence type="ECO:0000256" key="1">
    <source>
        <dbReference type="ARBA" id="ARBA00007447"/>
    </source>
</evidence>
<keyword evidence="4" id="KW-0812">Transmembrane</keyword>
<dbReference type="PANTHER" id="PTHR47966">
    <property type="entry name" value="BETA-SITE APP-CLEAVING ENZYME, ISOFORM A-RELATED"/>
    <property type="match status" value="1"/>
</dbReference>
<feature type="transmembrane region" description="Helical" evidence="4">
    <location>
        <begin position="459"/>
        <end position="479"/>
    </location>
</feature>
<dbReference type="InterPro" id="IPR034164">
    <property type="entry name" value="Pepsin-like_dom"/>
</dbReference>
<keyword evidence="8" id="KW-1185">Reference proteome</keyword>
<organism evidence="7 8">
    <name type="scientific">Phlebiopsis gigantea (strain 11061_1 CR5-6)</name>
    <name type="common">White-rot fungus</name>
    <name type="synonym">Peniophora gigantea</name>
    <dbReference type="NCBI Taxonomy" id="745531"/>
    <lineage>
        <taxon>Eukaryota</taxon>
        <taxon>Fungi</taxon>
        <taxon>Dikarya</taxon>
        <taxon>Basidiomycota</taxon>
        <taxon>Agaricomycotina</taxon>
        <taxon>Agaricomycetes</taxon>
        <taxon>Polyporales</taxon>
        <taxon>Phanerochaetaceae</taxon>
        <taxon>Phlebiopsis</taxon>
    </lineage>
</organism>
<dbReference type="OrthoDB" id="15189at2759"/>
<feature type="chain" id="PRO_5002178337" description="Peptidase A1 domain-containing protein" evidence="5">
    <location>
        <begin position="22"/>
        <end position="542"/>
    </location>
</feature>
<protein>
    <recommendedName>
        <fullName evidence="6">Peptidase A1 domain-containing protein</fullName>
    </recommendedName>
</protein>
<dbReference type="PROSITE" id="PS00141">
    <property type="entry name" value="ASP_PROTEASE"/>
    <property type="match status" value="1"/>
</dbReference>
<keyword evidence="4" id="KW-0472">Membrane</keyword>
<keyword evidence="3" id="KW-0378">Hydrolase</keyword>